<sequence>MVRGWVPMRYRILGGVEVRDAERVLHVGGPKRRTVLAALLMRANQVVTDEDLIDRTWGDRPPAKARAQLQVHVSELRSLLGRQTILRRPPGYTILTRPGEVDRDRFESLAGQAREAREAGRVDTAITALRDALALWTGPALGGVEPALADIGRPALDDLRAAAVEELYDAELARGRGVEVVGELRQLLGEFPHRERLCGHLMLALHRADRTAEALEVYASLRTRLAEELGIEPGESVQELQRCILRGGVAAVGQGRAHDRTSVVCPAELPHDIPGFVARRAELDLLDASLGQAERDPGEGPKIWVVSGAAGVGKTALALHWAHSVVDRFPDGQLYIDLRGFSARHAPMEPATALRALLRGLGSDPRNLPRDTGELARFYRSRLAGRRICVVLDNAATADQVAPLLPGHSGSTVLVTSRRRLAGLTARHGARPVPLGALSPGHSVELLARLLGADAVAAEPEAAAELAEVCGHLPLVLRLAAANAVTAGPPPDIGAMVRLLRSDDGLAGLSAGGDEAVAADFSPSHRSLTVDQARFFRRLVLAPRFSW</sequence>
<dbReference type="SMART" id="SM00862">
    <property type="entry name" value="Trans_reg_C"/>
    <property type="match status" value="1"/>
</dbReference>
<dbReference type="Proteomes" id="UP000295281">
    <property type="component" value="Unassembled WGS sequence"/>
</dbReference>
<comment type="caution">
    <text evidence="7">The sequence shown here is derived from an EMBL/GenBank/DDBJ whole genome shotgun (WGS) entry which is preliminary data.</text>
</comment>
<dbReference type="GO" id="GO:0000160">
    <property type="term" value="P:phosphorelay signal transduction system"/>
    <property type="evidence" value="ECO:0007669"/>
    <property type="project" value="InterPro"/>
</dbReference>
<protein>
    <submittedName>
        <fullName evidence="7">DNA-binding SARP family transcriptional activator</fullName>
    </submittedName>
</protein>
<name>A0A4R6UXM6_9ACTN</name>
<organism evidence="7 8">
    <name type="scientific">Actinorugispora endophytica</name>
    <dbReference type="NCBI Taxonomy" id="1605990"/>
    <lineage>
        <taxon>Bacteria</taxon>
        <taxon>Bacillati</taxon>
        <taxon>Actinomycetota</taxon>
        <taxon>Actinomycetes</taxon>
        <taxon>Streptosporangiales</taxon>
        <taxon>Nocardiopsidaceae</taxon>
        <taxon>Actinorugispora</taxon>
    </lineage>
</organism>
<dbReference type="CDD" id="cd15831">
    <property type="entry name" value="BTAD"/>
    <property type="match status" value="1"/>
</dbReference>
<evidence type="ECO:0000313" key="7">
    <source>
        <dbReference type="EMBL" id="TDQ52189.1"/>
    </source>
</evidence>
<dbReference type="AlphaFoldDB" id="A0A4R6UXM6"/>
<accession>A0A4R6UXM6</accession>
<dbReference type="EMBL" id="SNYN01000007">
    <property type="protein sequence ID" value="TDQ52189.1"/>
    <property type="molecule type" value="Genomic_DNA"/>
</dbReference>
<dbReference type="SMART" id="SM01043">
    <property type="entry name" value="BTAD"/>
    <property type="match status" value="1"/>
</dbReference>
<reference evidence="7 8" key="1">
    <citation type="submission" date="2019-03" db="EMBL/GenBank/DDBJ databases">
        <title>Genomic Encyclopedia of Type Strains, Phase IV (KMG-IV): sequencing the most valuable type-strain genomes for metagenomic binning, comparative biology and taxonomic classification.</title>
        <authorList>
            <person name="Goeker M."/>
        </authorList>
    </citation>
    <scope>NUCLEOTIDE SEQUENCE [LARGE SCALE GENOMIC DNA]</scope>
    <source>
        <strain evidence="7 8">DSM 46770</strain>
    </source>
</reference>
<gene>
    <name evidence="7" type="ORF">EV190_10719</name>
</gene>
<evidence type="ECO:0000256" key="2">
    <source>
        <dbReference type="ARBA" id="ARBA00023015"/>
    </source>
</evidence>
<dbReference type="Gene3D" id="3.40.50.300">
    <property type="entry name" value="P-loop containing nucleotide triphosphate hydrolases"/>
    <property type="match status" value="1"/>
</dbReference>
<proteinExistence type="inferred from homology"/>
<keyword evidence="3 5" id="KW-0238">DNA-binding</keyword>
<evidence type="ECO:0000256" key="5">
    <source>
        <dbReference type="PROSITE-ProRule" id="PRU01091"/>
    </source>
</evidence>
<dbReference type="PANTHER" id="PTHR35807:SF1">
    <property type="entry name" value="TRANSCRIPTIONAL REGULATOR REDD"/>
    <property type="match status" value="1"/>
</dbReference>
<dbReference type="SUPFAM" id="SSF46894">
    <property type="entry name" value="C-terminal effector domain of the bipartite response regulators"/>
    <property type="match status" value="1"/>
</dbReference>
<dbReference type="InterPro" id="IPR001867">
    <property type="entry name" value="OmpR/PhoB-type_DNA-bd"/>
</dbReference>
<dbReference type="SUPFAM" id="SSF48452">
    <property type="entry name" value="TPR-like"/>
    <property type="match status" value="1"/>
</dbReference>
<dbReference type="SUPFAM" id="SSF52540">
    <property type="entry name" value="P-loop containing nucleoside triphosphate hydrolases"/>
    <property type="match status" value="1"/>
</dbReference>
<evidence type="ECO:0000313" key="8">
    <source>
        <dbReference type="Proteomes" id="UP000295281"/>
    </source>
</evidence>
<feature type="DNA-binding region" description="OmpR/PhoB-type" evidence="5">
    <location>
        <begin position="1"/>
        <end position="106"/>
    </location>
</feature>
<dbReference type="Gene3D" id="1.10.10.10">
    <property type="entry name" value="Winged helix-like DNA-binding domain superfamily/Winged helix DNA-binding domain"/>
    <property type="match status" value="1"/>
</dbReference>
<dbReference type="InterPro" id="IPR011990">
    <property type="entry name" value="TPR-like_helical_dom_sf"/>
</dbReference>
<evidence type="ECO:0000256" key="4">
    <source>
        <dbReference type="ARBA" id="ARBA00023163"/>
    </source>
</evidence>
<feature type="domain" description="OmpR/PhoB-type" evidence="6">
    <location>
        <begin position="1"/>
        <end position="106"/>
    </location>
</feature>
<evidence type="ECO:0000256" key="1">
    <source>
        <dbReference type="ARBA" id="ARBA00005820"/>
    </source>
</evidence>
<dbReference type="GO" id="GO:0006355">
    <property type="term" value="P:regulation of DNA-templated transcription"/>
    <property type="evidence" value="ECO:0007669"/>
    <property type="project" value="InterPro"/>
</dbReference>
<comment type="similarity">
    <text evidence="1">Belongs to the AfsR/DnrI/RedD regulatory family.</text>
</comment>
<dbReference type="PANTHER" id="PTHR35807">
    <property type="entry name" value="TRANSCRIPTIONAL REGULATOR REDD-RELATED"/>
    <property type="match status" value="1"/>
</dbReference>
<dbReference type="PRINTS" id="PR00364">
    <property type="entry name" value="DISEASERSIST"/>
</dbReference>
<evidence type="ECO:0000259" key="6">
    <source>
        <dbReference type="PROSITE" id="PS51755"/>
    </source>
</evidence>
<keyword evidence="4" id="KW-0804">Transcription</keyword>
<dbReference type="Pfam" id="PF03704">
    <property type="entry name" value="BTAD"/>
    <property type="match status" value="1"/>
</dbReference>
<evidence type="ECO:0000256" key="3">
    <source>
        <dbReference type="ARBA" id="ARBA00023125"/>
    </source>
</evidence>
<keyword evidence="2" id="KW-0805">Transcription regulation</keyword>
<dbReference type="InterPro" id="IPR036388">
    <property type="entry name" value="WH-like_DNA-bd_sf"/>
</dbReference>
<dbReference type="InterPro" id="IPR016032">
    <property type="entry name" value="Sig_transdc_resp-reg_C-effctor"/>
</dbReference>
<dbReference type="InterPro" id="IPR027417">
    <property type="entry name" value="P-loop_NTPase"/>
</dbReference>
<dbReference type="InterPro" id="IPR051677">
    <property type="entry name" value="AfsR-DnrI-RedD_regulator"/>
</dbReference>
<dbReference type="Pfam" id="PF00486">
    <property type="entry name" value="Trans_reg_C"/>
    <property type="match status" value="1"/>
</dbReference>
<dbReference type="GO" id="GO:0003677">
    <property type="term" value="F:DNA binding"/>
    <property type="evidence" value="ECO:0007669"/>
    <property type="project" value="UniProtKB-UniRule"/>
</dbReference>
<dbReference type="InterPro" id="IPR005158">
    <property type="entry name" value="BTAD"/>
</dbReference>
<dbReference type="PROSITE" id="PS51755">
    <property type="entry name" value="OMPR_PHOB"/>
    <property type="match status" value="1"/>
</dbReference>
<keyword evidence="8" id="KW-1185">Reference proteome</keyword>
<dbReference type="GO" id="GO:0043531">
    <property type="term" value="F:ADP binding"/>
    <property type="evidence" value="ECO:0007669"/>
    <property type="project" value="InterPro"/>
</dbReference>
<dbReference type="Gene3D" id="1.25.40.10">
    <property type="entry name" value="Tetratricopeptide repeat domain"/>
    <property type="match status" value="1"/>
</dbReference>